<dbReference type="RefSeq" id="WP_190891282.1">
    <property type="nucleotide sequence ID" value="NZ_JACWZY010000033.1"/>
</dbReference>
<proteinExistence type="predicted"/>
<dbReference type="AlphaFoldDB" id="A0A927ASW9"/>
<evidence type="ECO:0000313" key="4">
    <source>
        <dbReference type="Proteomes" id="UP000598820"/>
    </source>
</evidence>
<dbReference type="Proteomes" id="UP000598820">
    <property type="component" value="Unassembled WGS sequence"/>
</dbReference>
<dbReference type="InterPro" id="IPR058509">
    <property type="entry name" value="DUF8196"/>
</dbReference>
<dbReference type="Pfam" id="PF26618">
    <property type="entry name" value="DUF8196"/>
    <property type="match status" value="1"/>
</dbReference>
<name>A0A927ASW9_9BACT</name>
<feature type="coiled-coil region" evidence="1">
    <location>
        <begin position="10"/>
        <end position="37"/>
    </location>
</feature>
<accession>A0A927ASW9</accession>
<feature type="domain" description="DUF8196" evidence="2">
    <location>
        <begin position="63"/>
        <end position="170"/>
    </location>
</feature>
<keyword evidence="4" id="KW-1185">Reference proteome</keyword>
<dbReference type="SUPFAM" id="SSF52980">
    <property type="entry name" value="Restriction endonuclease-like"/>
    <property type="match status" value="1"/>
</dbReference>
<dbReference type="PANTHER" id="PTHR38753:SF1">
    <property type="entry name" value="SLR1441 PROTEIN"/>
    <property type="match status" value="1"/>
</dbReference>
<dbReference type="PANTHER" id="PTHR38753">
    <property type="entry name" value="SLR1441 PROTEIN"/>
    <property type="match status" value="1"/>
</dbReference>
<dbReference type="EMBL" id="JACWZY010000033">
    <property type="protein sequence ID" value="MBD2704591.1"/>
    <property type="molecule type" value="Genomic_DNA"/>
</dbReference>
<reference evidence="3" key="1">
    <citation type="submission" date="2020-09" db="EMBL/GenBank/DDBJ databases">
        <authorList>
            <person name="Kim M.K."/>
        </authorList>
    </citation>
    <scope>NUCLEOTIDE SEQUENCE</scope>
    <source>
        <strain evidence="3">BT702</strain>
    </source>
</reference>
<keyword evidence="1" id="KW-0175">Coiled coil</keyword>
<sequence length="189" mass="21184">MESNTGFEDIRAILKEVAEKQREITEQQRENDKEISRVAKIVGDIGNKFGTFTEGMAFPSMDKVLRKQFGVTTVTTNYTTQAGADTLEIDVLGLANRDANIAVIVEVKSHLRKRDIDQTLKTIDRFRRLHPEHASKKLYGVIACVSGSKEQREEAQRAGLFVASIHDEVFELKTLANFVPKDFSAEVVA</sequence>
<dbReference type="InterPro" id="IPR011335">
    <property type="entry name" value="Restrct_endonuc-II-like"/>
</dbReference>
<evidence type="ECO:0000256" key="1">
    <source>
        <dbReference type="SAM" id="Coils"/>
    </source>
</evidence>
<evidence type="ECO:0000259" key="2">
    <source>
        <dbReference type="Pfam" id="PF26618"/>
    </source>
</evidence>
<protein>
    <submittedName>
        <fullName evidence="3">DUF3782 domain-containing protein</fullName>
    </submittedName>
</protein>
<evidence type="ECO:0000313" key="3">
    <source>
        <dbReference type="EMBL" id="MBD2704591.1"/>
    </source>
</evidence>
<comment type="caution">
    <text evidence="3">The sequence shown here is derived from an EMBL/GenBank/DDBJ whole genome shotgun (WGS) entry which is preliminary data.</text>
</comment>
<gene>
    <name evidence="3" type="ORF">IC229_28375</name>
</gene>
<organism evidence="3 4">
    <name type="scientific">Spirosoma profusum</name>
    <dbReference type="NCBI Taxonomy" id="2771354"/>
    <lineage>
        <taxon>Bacteria</taxon>
        <taxon>Pseudomonadati</taxon>
        <taxon>Bacteroidota</taxon>
        <taxon>Cytophagia</taxon>
        <taxon>Cytophagales</taxon>
        <taxon>Cytophagaceae</taxon>
        <taxon>Spirosoma</taxon>
    </lineage>
</organism>